<accession>A0A0C1MTT4</accession>
<dbReference type="CDD" id="cd07957">
    <property type="entry name" value="Anticodon_Ia_Met"/>
    <property type="match status" value="1"/>
</dbReference>
<dbReference type="GO" id="GO:0006431">
    <property type="term" value="P:methionyl-tRNA aminoacylation"/>
    <property type="evidence" value="ECO:0007669"/>
    <property type="project" value="UniProtKB-UniRule"/>
</dbReference>
<dbReference type="InterPro" id="IPR002300">
    <property type="entry name" value="aa-tRNA-synth_Ia"/>
</dbReference>
<dbReference type="Pfam" id="PF00133">
    <property type="entry name" value="tRNA-synt_1"/>
    <property type="match status" value="1"/>
</dbReference>
<dbReference type="NCBIfam" id="TIGR00398">
    <property type="entry name" value="metG"/>
    <property type="match status" value="1"/>
</dbReference>
<dbReference type="InterPro" id="IPR014758">
    <property type="entry name" value="Met-tRNA_synth"/>
</dbReference>
<dbReference type="CDD" id="cd00814">
    <property type="entry name" value="MetRS_core"/>
    <property type="match status" value="1"/>
</dbReference>
<dbReference type="Gene3D" id="3.40.50.620">
    <property type="entry name" value="HUPs"/>
    <property type="match status" value="1"/>
</dbReference>
<proteinExistence type="inferred from homology"/>
<keyword evidence="7" id="KW-0963">Cytoplasm</keyword>
<dbReference type="Pfam" id="PF09334">
    <property type="entry name" value="tRNA-synt_1g"/>
    <property type="match status" value="1"/>
</dbReference>
<dbReference type="SUPFAM" id="SSF52374">
    <property type="entry name" value="Nucleotidylyl transferase"/>
    <property type="match status" value="1"/>
</dbReference>
<evidence type="ECO:0000256" key="3">
    <source>
        <dbReference type="ARBA" id="ARBA00022741"/>
    </source>
</evidence>
<evidence type="ECO:0000259" key="9">
    <source>
        <dbReference type="Pfam" id="PF09334"/>
    </source>
</evidence>
<evidence type="ECO:0000256" key="2">
    <source>
        <dbReference type="ARBA" id="ARBA00022598"/>
    </source>
</evidence>
<evidence type="ECO:0000256" key="4">
    <source>
        <dbReference type="ARBA" id="ARBA00022840"/>
    </source>
</evidence>
<dbReference type="NCBIfam" id="NF008900">
    <property type="entry name" value="PRK12267.1"/>
    <property type="match status" value="1"/>
</dbReference>
<dbReference type="PROSITE" id="PS51257">
    <property type="entry name" value="PROKAR_LIPOPROTEIN"/>
    <property type="match status" value="1"/>
</dbReference>
<dbReference type="AlphaFoldDB" id="A0A0C1MTT4"/>
<dbReference type="Gene3D" id="1.10.730.10">
    <property type="entry name" value="Isoleucyl-tRNA Synthetase, Domain 1"/>
    <property type="match status" value="1"/>
</dbReference>
<dbReference type="PANTHER" id="PTHR43326">
    <property type="entry name" value="METHIONYL-TRNA SYNTHETASE"/>
    <property type="match status" value="1"/>
</dbReference>
<evidence type="ECO:0000313" key="11">
    <source>
        <dbReference type="EMBL" id="KIE05502.1"/>
    </source>
</evidence>
<dbReference type="Pfam" id="PF19303">
    <property type="entry name" value="Anticodon_3"/>
    <property type="match status" value="1"/>
</dbReference>
<dbReference type="InterPro" id="IPR033911">
    <property type="entry name" value="MetRS_core"/>
</dbReference>
<dbReference type="GO" id="GO:0004825">
    <property type="term" value="F:methionine-tRNA ligase activity"/>
    <property type="evidence" value="ECO:0007669"/>
    <property type="project" value="UniProtKB-UniRule"/>
</dbReference>
<dbReference type="Gene3D" id="2.170.220.10">
    <property type="match status" value="1"/>
</dbReference>
<dbReference type="InterPro" id="IPR023457">
    <property type="entry name" value="Met-tRNA_synth_2"/>
</dbReference>
<dbReference type="InterPro" id="IPR014729">
    <property type="entry name" value="Rossmann-like_a/b/a_fold"/>
</dbReference>
<evidence type="ECO:0000259" key="8">
    <source>
        <dbReference type="Pfam" id="PF00133"/>
    </source>
</evidence>
<dbReference type="PANTHER" id="PTHR43326:SF1">
    <property type="entry name" value="METHIONINE--TRNA LIGASE, MITOCHONDRIAL"/>
    <property type="match status" value="1"/>
</dbReference>
<organism evidence="11 12">
    <name type="scientific">Candidatus Jidaibacter acanthamoebae</name>
    <dbReference type="NCBI Taxonomy" id="86105"/>
    <lineage>
        <taxon>Bacteria</taxon>
        <taxon>Pseudomonadati</taxon>
        <taxon>Pseudomonadota</taxon>
        <taxon>Alphaproteobacteria</taxon>
        <taxon>Rickettsiales</taxon>
        <taxon>Candidatus Midichloriaceae</taxon>
        <taxon>Candidatus Jidaibacter</taxon>
    </lineage>
</organism>
<comment type="function">
    <text evidence="1 7">Is required not only for elongation of protein synthesis but also for the initiation of all mRNA translation through initiator tRNA(fMet) aminoacylation.</text>
</comment>
<comment type="catalytic activity">
    <reaction evidence="7">
        <text>tRNA(Met) + L-methionine + ATP = L-methionyl-tRNA(Met) + AMP + diphosphate</text>
        <dbReference type="Rhea" id="RHEA:13481"/>
        <dbReference type="Rhea" id="RHEA-COMP:9667"/>
        <dbReference type="Rhea" id="RHEA-COMP:9698"/>
        <dbReference type="ChEBI" id="CHEBI:30616"/>
        <dbReference type="ChEBI" id="CHEBI:33019"/>
        <dbReference type="ChEBI" id="CHEBI:57844"/>
        <dbReference type="ChEBI" id="CHEBI:78442"/>
        <dbReference type="ChEBI" id="CHEBI:78530"/>
        <dbReference type="ChEBI" id="CHEBI:456215"/>
        <dbReference type="EC" id="6.1.1.10"/>
    </reaction>
</comment>
<dbReference type="HAMAP" id="MF_01228">
    <property type="entry name" value="Met_tRNA_synth_type2"/>
    <property type="match status" value="1"/>
</dbReference>
<keyword evidence="5 7" id="KW-0648">Protein biosynthesis</keyword>
<comment type="subcellular location">
    <subcellularLocation>
        <location evidence="7">Cytoplasm</location>
    </subcellularLocation>
</comment>
<feature type="short sequence motif" description="'HIGH' region" evidence="7">
    <location>
        <begin position="17"/>
        <end position="27"/>
    </location>
</feature>
<comment type="caution">
    <text evidence="11">The sequence shown here is derived from an EMBL/GenBank/DDBJ whole genome shotgun (WGS) entry which is preliminary data.</text>
</comment>
<feature type="domain" description="Aminoacyl-tRNA synthetase class Ia" evidence="8">
    <location>
        <begin position="6"/>
        <end position="63"/>
    </location>
</feature>
<keyword evidence="3 7" id="KW-0547">Nucleotide-binding</keyword>
<dbReference type="EMBL" id="JSWE01000092">
    <property type="protein sequence ID" value="KIE05502.1"/>
    <property type="molecule type" value="Genomic_DNA"/>
</dbReference>
<dbReference type="InterPro" id="IPR015413">
    <property type="entry name" value="Methionyl/Leucyl_tRNA_Synth"/>
</dbReference>
<protein>
    <recommendedName>
        <fullName evidence="7">Methionine--tRNA ligase</fullName>
        <ecNumber evidence="7">6.1.1.10</ecNumber>
    </recommendedName>
    <alternativeName>
        <fullName evidence="7">Methionyl-tRNA synthetase</fullName>
        <shortName evidence="7">MetRS</shortName>
    </alternativeName>
</protein>
<comment type="similarity">
    <text evidence="7">Belongs to the class-I aminoacyl-tRNA synthetase family. MetG type 2B subfamily.</text>
</comment>
<feature type="domain" description="Methionyl/Leucyl tRNA synthetase" evidence="9">
    <location>
        <begin position="151"/>
        <end position="358"/>
    </location>
</feature>
<dbReference type="EC" id="6.1.1.10" evidence="7"/>
<comment type="caution">
    <text evidence="7">Lacks conserved residue(s) required for the propagation of feature annotation.</text>
</comment>
<dbReference type="Proteomes" id="UP000031258">
    <property type="component" value="Unassembled WGS sequence"/>
</dbReference>
<evidence type="ECO:0000256" key="6">
    <source>
        <dbReference type="ARBA" id="ARBA00023146"/>
    </source>
</evidence>
<reference evidence="11 12" key="1">
    <citation type="submission" date="2014-11" db="EMBL/GenBank/DDBJ databases">
        <title>A Rickettsiales Symbiont of Amoebae With Ancient Features.</title>
        <authorList>
            <person name="Schulz F."/>
            <person name="Martijn J."/>
            <person name="Wascher F."/>
            <person name="Kostanjsek R."/>
            <person name="Ettema T.J."/>
            <person name="Horn M."/>
        </authorList>
    </citation>
    <scope>NUCLEOTIDE SEQUENCE [LARGE SCALE GENOMIC DNA]</scope>
    <source>
        <strain evidence="11 12">UWC36</strain>
    </source>
</reference>
<comment type="subunit">
    <text evidence="7">Monomer.</text>
</comment>
<evidence type="ECO:0000256" key="5">
    <source>
        <dbReference type="ARBA" id="ARBA00022917"/>
    </source>
</evidence>
<gene>
    <name evidence="11" type="primary">metG_2</name>
    <name evidence="7" type="synonym">metG</name>
    <name evidence="11" type="ORF">NF27_DP00460</name>
</gene>
<dbReference type="InterPro" id="IPR009080">
    <property type="entry name" value="tRNAsynth_Ia_anticodon-bd"/>
</dbReference>
<feature type="domain" description="Methionyl-tRNA synthetase anticodon-binding" evidence="10">
    <location>
        <begin position="369"/>
        <end position="500"/>
    </location>
</feature>
<dbReference type="FunFam" id="2.170.220.10:FF:000002">
    <property type="entry name" value="Methionine--tRNA ligase"/>
    <property type="match status" value="1"/>
</dbReference>
<dbReference type="SUPFAM" id="SSF47323">
    <property type="entry name" value="Anticodon-binding domain of a subclass of class I aminoacyl-tRNA synthetases"/>
    <property type="match status" value="1"/>
</dbReference>
<dbReference type="PRINTS" id="PR01041">
    <property type="entry name" value="TRNASYNTHMET"/>
</dbReference>
<keyword evidence="6 7" id="KW-0030">Aminoacyl-tRNA synthetase</keyword>
<name>A0A0C1MTT4_9RICK</name>
<dbReference type="InterPro" id="IPR041872">
    <property type="entry name" value="Anticodon_Met"/>
</dbReference>
<evidence type="ECO:0000256" key="7">
    <source>
        <dbReference type="HAMAP-Rule" id="MF_01228"/>
    </source>
</evidence>
<dbReference type="STRING" id="86105.NF27_DP00460"/>
<evidence type="ECO:0000256" key="1">
    <source>
        <dbReference type="ARBA" id="ARBA00003314"/>
    </source>
</evidence>
<dbReference type="PATRIC" id="fig|86105.3.peg.591"/>
<evidence type="ECO:0000313" key="12">
    <source>
        <dbReference type="Proteomes" id="UP000031258"/>
    </source>
</evidence>
<evidence type="ECO:0000259" key="10">
    <source>
        <dbReference type="Pfam" id="PF19303"/>
    </source>
</evidence>
<keyword evidence="4 7" id="KW-0067">ATP-binding</keyword>
<keyword evidence="12" id="KW-1185">Reference proteome</keyword>
<keyword evidence="2 7" id="KW-0436">Ligase</keyword>
<sequence>MANMSVKPKFYITTPIYYVNDIPHIGHAYTSLACDILARFKRLDGFDVMFLTGTDEHGQKIEKSALKAGENLQAFTDKVYVSFKNLSQIMNFSNDDFIRTSEERHKKYVSEIWRRLVDSGNIYLGKYSGWYAVRDEAFYGESELVDGKAPTGADVEWLEEPSYFFKLSAWQDKLLNFYEENPHFIAPTSRRNEVISFVKSGLTDLSVSRTSFKWGIPVPGDEQHVIYVWLDALFNYISALGGENSSYWPCDLHVVGKDILRFHAVYWPAFLMAAGIELPKKVFAHGWWTNEGVKISKSLGNTINPVNLVEEFGLDYVRYFMMKEVPFGNDGNYSRSSFISRVNADLANNIGNLSQRVLSFIYKNCEMKIPSTEALNDNDTEFLSFAYQSLNKVRKEIDQQGINHAIQFIIDLSAKANEYIDREAPWNLRKTDIERMGSVLYTLAEVIRVIAVLLQPIMPDASGKILDTLNVKERSFNTLNKDFALKEGHEIKEPFGVFPRLEG</sequence>
<feature type="short sequence motif" description="'KMSKS' region" evidence="7">
    <location>
        <begin position="294"/>
        <end position="298"/>
    </location>
</feature>
<dbReference type="GO" id="GO:0005524">
    <property type="term" value="F:ATP binding"/>
    <property type="evidence" value="ECO:0007669"/>
    <property type="project" value="UniProtKB-UniRule"/>
</dbReference>
<dbReference type="GO" id="GO:0005737">
    <property type="term" value="C:cytoplasm"/>
    <property type="evidence" value="ECO:0007669"/>
    <property type="project" value="UniProtKB-SubCell"/>
</dbReference>